<reference evidence="2" key="1">
    <citation type="submission" date="2022-02" db="EMBL/GenBank/DDBJ databases">
        <title>Atlantic sturgeon de novo genome assembly.</title>
        <authorList>
            <person name="Stock M."/>
            <person name="Klopp C."/>
            <person name="Guiguen Y."/>
            <person name="Cabau C."/>
            <person name="Parinello H."/>
            <person name="Santidrian Yebra-Pimentel E."/>
            <person name="Kuhl H."/>
            <person name="Dirks R.P."/>
            <person name="Guessner J."/>
            <person name="Wuertz S."/>
            <person name="Du K."/>
            <person name="Schartl M."/>
        </authorList>
    </citation>
    <scope>NUCLEOTIDE SEQUENCE</scope>
    <source>
        <strain evidence="2">STURGEONOMICS-FGT-2020</strain>
        <tissue evidence="2">Whole blood</tissue>
    </source>
</reference>
<evidence type="ECO:0000313" key="3">
    <source>
        <dbReference type="Proteomes" id="UP001230051"/>
    </source>
</evidence>
<dbReference type="Proteomes" id="UP001230051">
    <property type="component" value="Unassembled WGS sequence"/>
</dbReference>
<dbReference type="InterPro" id="IPR001810">
    <property type="entry name" value="F-box_dom"/>
</dbReference>
<keyword evidence="3" id="KW-1185">Reference proteome</keyword>
<gene>
    <name evidence="2" type="primary">FBXO30</name>
    <name evidence="2" type="ORF">AOXY_G7748</name>
</gene>
<dbReference type="AlphaFoldDB" id="A0AAD8GAT1"/>
<dbReference type="PANTHER" id="PTHR15933">
    <property type="entry name" value="PROTEIN CBG16327"/>
    <property type="match status" value="1"/>
</dbReference>
<dbReference type="GO" id="GO:0061630">
    <property type="term" value="F:ubiquitin protein ligase activity"/>
    <property type="evidence" value="ECO:0007669"/>
    <property type="project" value="InterPro"/>
</dbReference>
<protein>
    <submittedName>
        <fullName evidence="2">F-box only protein 30-like</fullName>
    </submittedName>
</protein>
<evidence type="ECO:0000313" key="2">
    <source>
        <dbReference type="EMBL" id="KAK1170813.1"/>
    </source>
</evidence>
<feature type="domain" description="F-box" evidence="1">
    <location>
        <begin position="1"/>
        <end position="69"/>
    </location>
</feature>
<comment type="caution">
    <text evidence="2">The sequence shown here is derived from an EMBL/GenBank/DDBJ whole genome shotgun (WGS) entry which is preliminary data.</text>
</comment>
<sequence>MVILLWEKRQYPSGTSSWKIKDKVWRFSTAFGTVNVWKFANITSMADHLKKCKFNTVERREEAIPLPCMCVTRELTKEGRSLRSVLKPLL</sequence>
<proteinExistence type="predicted"/>
<evidence type="ECO:0000259" key="1">
    <source>
        <dbReference type="Pfam" id="PF15966"/>
    </source>
</evidence>
<accession>A0AAD8GAT1</accession>
<organism evidence="2 3">
    <name type="scientific">Acipenser oxyrinchus oxyrinchus</name>
    <dbReference type="NCBI Taxonomy" id="40147"/>
    <lineage>
        <taxon>Eukaryota</taxon>
        <taxon>Metazoa</taxon>
        <taxon>Chordata</taxon>
        <taxon>Craniata</taxon>
        <taxon>Vertebrata</taxon>
        <taxon>Euteleostomi</taxon>
        <taxon>Actinopterygii</taxon>
        <taxon>Chondrostei</taxon>
        <taxon>Acipenseriformes</taxon>
        <taxon>Acipenseridae</taxon>
        <taxon>Acipenser</taxon>
    </lineage>
</organism>
<dbReference type="Pfam" id="PF15966">
    <property type="entry name" value="F-box_4"/>
    <property type="match status" value="1"/>
</dbReference>
<dbReference type="EMBL" id="JAGXEW010000006">
    <property type="protein sequence ID" value="KAK1170813.1"/>
    <property type="molecule type" value="Genomic_DNA"/>
</dbReference>
<name>A0AAD8GAT1_ACIOX</name>
<dbReference type="InterPro" id="IPR031890">
    <property type="entry name" value="Fbxo30/Fbxo40"/>
</dbReference>
<dbReference type="PANTHER" id="PTHR15933:SF13">
    <property type="entry name" value="F-BOX ONLY PROTEIN 30"/>
    <property type="match status" value="1"/>
</dbReference>